<dbReference type="PANTHER" id="PTHR34297:SF3">
    <property type="entry name" value="ALKALINE SHOCK PROTEIN 23"/>
    <property type="match status" value="1"/>
</dbReference>
<protein>
    <submittedName>
        <fullName evidence="3">Asp23/Gls24 family envelope stress response protein</fullName>
    </submittedName>
</protein>
<feature type="region of interest" description="Disordered" evidence="2">
    <location>
        <begin position="1"/>
        <end position="60"/>
    </location>
</feature>
<dbReference type="InterPro" id="IPR005531">
    <property type="entry name" value="Asp23"/>
</dbReference>
<dbReference type="Proteomes" id="UP001551482">
    <property type="component" value="Unassembled WGS sequence"/>
</dbReference>
<feature type="compositionally biased region" description="Low complexity" evidence="2">
    <location>
        <begin position="1"/>
        <end position="13"/>
    </location>
</feature>
<evidence type="ECO:0000256" key="2">
    <source>
        <dbReference type="SAM" id="MobiDB-lite"/>
    </source>
</evidence>
<dbReference type="Pfam" id="PF03780">
    <property type="entry name" value="Asp23"/>
    <property type="match status" value="1"/>
</dbReference>
<name>A0ABV3DW72_9ACTN</name>
<evidence type="ECO:0000313" key="3">
    <source>
        <dbReference type="EMBL" id="MEU8139507.1"/>
    </source>
</evidence>
<evidence type="ECO:0000313" key="4">
    <source>
        <dbReference type="Proteomes" id="UP001551482"/>
    </source>
</evidence>
<dbReference type="EMBL" id="JBEZFP010000179">
    <property type="protein sequence ID" value="MEU8139507.1"/>
    <property type="molecule type" value="Genomic_DNA"/>
</dbReference>
<dbReference type="PANTHER" id="PTHR34297">
    <property type="entry name" value="HYPOTHETICAL CYTOSOLIC PROTEIN-RELATED"/>
    <property type="match status" value="1"/>
</dbReference>
<accession>A0ABV3DW72</accession>
<evidence type="ECO:0000256" key="1">
    <source>
        <dbReference type="ARBA" id="ARBA00005721"/>
    </source>
</evidence>
<organism evidence="3 4">
    <name type="scientific">Streptodolium elevatio</name>
    <dbReference type="NCBI Taxonomy" id="3157996"/>
    <lineage>
        <taxon>Bacteria</taxon>
        <taxon>Bacillati</taxon>
        <taxon>Actinomycetota</taxon>
        <taxon>Actinomycetes</taxon>
        <taxon>Kitasatosporales</taxon>
        <taxon>Streptomycetaceae</taxon>
        <taxon>Streptodolium</taxon>
    </lineage>
</organism>
<comment type="similarity">
    <text evidence="1">Belongs to the asp23 family.</text>
</comment>
<keyword evidence="4" id="KW-1185">Reference proteome</keyword>
<gene>
    <name evidence="3" type="ORF">AB0C36_39165</name>
</gene>
<dbReference type="RefSeq" id="WP_358363644.1">
    <property type="nucleotide sequence ID" value="NZ_JBEZFP010000179.1"/>
</dbReference>
<proteinExistence type="inferred from homology"/>
<sequence>MTESTSTATNNPTPTGPTPTRPSTQALTRPDPRKRLAENGADSAPPTPREPAASRGKTSVADGVVEKIAGMAAREVPGVHAMGGGFARTFGAMRDRVPGTTANVSRGVRVEVGEKQTAVDLELVVEYGVTITDVAGGVRANVIDAVERMTGLQVVEVNISVNDVHLPDDESTDGTEPRVQ</sequence>
<comment type="caution">
    <text evidence="3">The sequence shown here is derived from an EMBL/GenBank/DDBJ whole genome shotgun (WGS) entry which is preliminary data.</text>
</comment>
<reference evidence="3 4" key="1">
    <citation type="submission" date="2024-06" db="EMBL/GenBank/DDBJ databases">
        <title>The Natural Products Discovery Center: Release of the First 8490 Sequenced Strains for Exploring Actinobacteria Biosynthetic Diversity.</title>
        <authorList>
            <person name="Kalkreuter E."/>
            <person name="Kautsar S.A."/>
            <person name="Yang D."/>
            <person name="Bader C.D."/>
            <person name="Teijaro C.N."/>
            <person name="Fluegel L."/>
            <person name="Davis C.M."/>
            <person name="Simpson J.R."/>
            <person name="Lauterbach L."/>
            <person name="Steele A.D."/>
            <person name="Gui C."/>
            <person name="Meng S."/>
            <person name="Li G."/>
            <person name="Viehrig K."/>
            <person name="Ye F."/>
            <person name="Su P."/>
            <person name="Kiefer A.F."/>
            <person name="Nichols A."/>
            <person name="Cepeda A.J."/>
            <person name="Yan W."/>
            <person name="Fan B."/>
            <person name="Jiang Y."/>
            <person name="Adhikari A."/>
            <person name="Zheng C.-J."/>
            <person name="Schuster L."/>
            <person name="Cowan T.M."/>
            <person name="Smanski M.J."/>
            <person name="Chevrette M.G."/>
            <person name="De Carvalho L.P.S."/>
            <person name="Shen B."/>
        </authorList>
    </citation>
    <scope>NUCLEOTIDE SEQUENCE [LARGE SCALE GENOMIC DNA]</scope>
    <source>
        <strain evidence="3 4">NPDC048946</strain>
    </source>
</reference>